<protein>
    <recommendedName>
        <fullName evidence="4">Interleukin-7</fullName>
    </recommendedName>
</protein>
<dbReference type="InParanoid" id="A0A4W6D0R6"/>
<keyword evidence="3" id="KW-1185">Reference proteome</keyword>
<reference evidence="3" key="1">
    <citation type="submission" date="2015-09" db="EMBL/GenBank/DDBJ databases">
        <authorList>
            <person name="Sai Rama Sridatta P."/>
        </authorList>
    </citation>
    <scope>NUCLEOTIDE SEQUENCE [LARGE SCALE GENOMIC DNA]</scope>
</reference>
<proteinExistence type="predicted"/>
<feature type="chain" id="PRO_5021461064" description="Interleukin-7" evidence="1">
    <location>
        <begin position="20"/>
        <end position="164"/>
    </location>
</feature>
<dbReference type="Proteomes" id="UP000314980">
    <property type="component" value="Unassembled WGS sequence"/>
</dbReference>
<name>A0A4W6D0R6_LATCA</name>
<sequence>MPLLCISLFALLLLPLSLSCGSKRPPEEVSNDYMVIVQTDLKNTRENITALLHNSPCPSLRHNLRRCTSDTEKIVSNLHNLTCRMKSLRLPNTDRLAMSVLNSIRCPCLERPTKEPNLKMKTKKTKNLCKAKEILSNMTECYEMLNTVLNDNIDGHLRSNSSTL</sequence>
<reference evidence="2" key="2">
    <citation type="submission" date="2025-08" db="UniProtKB">
        <authorList>
            <consortium name="Ensembl"/>
        </authorList>
    </citation>
    <scope>IDENTIFICATION</scope>
</reference>
<keyword evidence="1" id="KW-0732">Signal</keyword>
<reference evidence="2" key="3">
    <citation type="submission" date="2025-09" db="UniProtKB">
        <authorList>
            <consortium name="Ensembl"/>
        </authorList>
    </citation>
    <scope>IDENTIFICATION</scope>
</reference>
<evidence type="ECO:0000313" key="2">
    <source>
        <dbReference type="Ensembl" id="ENSLCAP00010018321.1"/>
    </source>
</evidence>
<evidence type="ECO:0008006" key="4">
    <source>
        <dbReference type="Google" id="ProtNLM"/>
    </source>
</evidence>
<evidence type="ECO:0000313" key="3">
    <source>
        <dbReference type="Proteomes" id="UP000314980"/>
    </source>
</evidence>
<dbReference type="AlphaFoldDB" id="A0A4W6D0R6"/>
<organism evidence="2 3">
    <name type="scientific">Lates calcarifer</name>
    <name type="common">Barramundi</name>
    <name type="synonym">Holocentrus calcarifer</name>
    <dbReference type="NCBI Taxonomy" id="8187"/>
    <lineage>
        <taxon>Eukaryota</taxon>
        <taxon>Metazoa</taxon>
        <taxon>Chordata</taxon>
        <taxon>Craniata</taxon>
        <taxon>Vertebrata</taxon>
        <taxon>Euteleostomi</taxon>
        <taxon>Actinopterygii</taxon>
        <taxon>Neopterygii</taxon>
        <taxon>Teleostei</taxon>
        <taxon>Neoteleostei</taxon>
        <taxon>Acanthomorphata</taxon>
        <taxon>Carangaria</taxon>
        <taxon>Carangaria incertae sedis</taxon>
        <taxon>Centropomidae</taxon>
        <taxon>Lates</taxon>
    </lineage>
</organism>
<dbReference type="GeneTree" id="ENSGT00670000099476"/>
<dbReference type="Ensembl" id="ENSLCAT00010018724.1">
    <property type="protein sequence ID" value="ENSLCAP00010018321.1"/>
    <property type="gene ID" value="ENSLCAG00010008689.1"/>
</dbReference>
<evidence type="ECO:0000256" key="1">
    <source>
        <dbReference type="SAM" id="SignalP"/>
    </source>
</evidence>
<accession>A0A4W6D0R6</accession>
<feature type="signal peptide" evidence="1">
    <location>
        <begin position="1"/>
        <end position="19"/>
    </location>
</feature>